<dbReference type="PANTHER" id="PTHR43028">
    <property type="entry name" value="3'(2'),5'-BISPHOSPHATE NUCLEOTIDASE 1"/>
    <property type="match status" value="1"/>
</dbReference>
<sequence length="390" mass="42009">MPQVDLVKLLQICVNGALAAQQYILLDLIQLRSLEVSRRDVCIADLDQQEIARLRARLKAAVSVDVKGKLEYKEGGSVDDLVTTADVVTQGLMERLLAEAFPDTPFTIIGEEEATTTDAIKIQVERCVEAFRDVNAVAPLQKELEAHASSDSRHVSASTVEELRARVGVFIDPIDATSCFVDGTWGAPMTLVGITVDGVPVAGVSNRFFYSTVDGLTSGGNAGCTGLSYVWNDPSAGPFIVHEGRLATPLWSLGRKTTSNLAMLRVIRSGTTSNKRFEQLLARLQPVEPRSARGAGNKLMLLVVSMLAASDGAAAAACDVFLAPPNSISKWDTCAAHAFLLALGGDMRTLRGELIRYPLRGTTNLKTLPDGVVGLTRWSMSEGLRRLGWQ</sequence>
<feature type="binding site" evidence="3">
    <location>
        <position position="111"/>
    </location>
    <ligand>
        <name>Mg(2+)</name>
        <dbReference type="ChEBI" id="CHEBI:18420"/>
        <label>1</label>
        <note>catalytic</note>
    </ligand>
</feature>
<gene>
    <name evidence="4" type="ORF">TbgDal_VIII7430</name>
</gene>
<evidence type="ECO:0000256" key="1">
    <source>
        <dbReference type="ARBA" id="ARBA00009759"/>
    </source>
</evidence>
<dbReference type="GO" id="GO:0046872">
    <property type="term" value="F:metal ion binding"/>
    <property type="evidence" value="ECO:0007669"/>
    <property type="project" value="UniProtKB-KW"/>
</dbReference>
<reference evidence="5" key="1">
    <citation type="journal article" date="2010" name="PLoS Negl. Trop. Dis.">
        <title>The genome sequence of Trypanosoma brucei gambiense, causative agent of chronic human african trypanosomiasis.</title>
        <authorList>
            <person name="Jackson A.P."/>
            <person name="Sanders M."/>
            <person name="Berry A."/>
            <person name="McQuillan J."/>
            <person name="Aslett M.A."/>
            <person name="Quail M.A."/>
            <person name="Chukualim B."/>
            <person name="Capewell P."/>
            <person name="MacLeod A."/>
            <person name="Melville S.E."/>
            <person name="Gibson W."/>
            <person name="Barry J.D."/>
            <person name="Berriman M."/>
            <person name="Hertz-Fowler C."/>
        </authorList>
    </citation>
    <scope>NUCLEOTIDE SEQUENCE [LARGE SCALE GENOMIC DNA]</scope>
    <source>
        <strain evidence="5">MHOM/CI/86/DAL972</strain>
    </source>
</reference>
<dbReference type="InterPro" id="IPR050725">
    <property type="entry name" value="CysQ/Inositol_MonoPase"/>
</dbReference>
<proteinExistence type="inferred from homology"/>
<dbReference type="OrthoDB" id="411145at2759"/>
<dbReference type="EC" id="3.1.3.7" evidence="2"/>
<dbReference type="GeneID" id="23863978"/>
<name>C9ZWL1_TRYB9</name>
<protein>
    <recommendedName>
        <fullName evidence="2">3'(2'),5'-bisphosphate nucleotidase</fullName>
        <ecNumber evidence="2">3.1.3.7</ecNumber>
    </recommendedName>
</protein>
<dbReference type="GO" id="GO:0008441">
    <property type="term" value="F:3'(2'),5'-bisphosphate nucleotidase activity"/>
    <property type="evidence" value="ECO:0007669"/>
    <property type="project" value="UniProtKB-EC"/>
</dbReference>
<dbReference type="SUPFAM" id="SSF56655">
    <property type="entry name" value="Carbohydrate phosphatase"/>
    <property type="match status" value="1"/>
</dbReference>
<dbReference type="PANTHER" id="PTHR43028:SF5">
    <property type="entry name" value="3'(2'),5'-BISPHOSPHATE NUCLEOTIDASE 1"/>
    <property type="match status" value="1"/>
</dbReference>
<dbReference type="Pfam" id="PF00459">
    <property type="entry name" value="Inositol_P"/>
    <property type="match status" value="1"/>
</dbReference>
<feature type="binding site" evidence="3">
    <location>
        <position position="175"/>
    </location>
    <ligand>
        <name>Mg(2+)</name>
        <dbReference type="ChEBI" id="CHEBI:18420"/>
        <label>1</label>
        <note>catalytic</note>
    </ligand>
</feature>
<accession>C9ZWL1</accession>
<keyword evidence="4" id="KW-0378">Hydrolase</keyword>
<organism evidence="4 5">
    <name type="scientific">Trypanosoma brucei gambiense (strain MHOM/CI/86/DAL972)</name>
    <dbReference type="NCBI Taxonomy" id="679716"/>
    <lineage>
        <taxon>Eukaryota</taxon>
        <taxon>Discoba</taxon>
        <taxon>Euglenozoa</taxon>
        <taxon>Kinetoplastea</taxon>
        <taxon>Metakinetoplastina</taxon>
        <taxon>Trypanosomatida</taxon>
        <taxon>Trypanosomatidae</taxon>
        <taxon>Trypanosoma</taxon>
    </lineage>
</organism>
<evidence type="ECO:0000256" key="2">
    <source>
        <dbReference type="ARBA" id="ARBA00012633"/>
    </source>
</evidence>
<dbReference type="EMBL" id="FN554971">
    <property type="protein sequence ID" value="CBH13800.1"/>
    <property type="molecule type" value="Genomic_DNA"/>
</dbReference>
<dbReference type="VEuPathDB" id="TriTrypDB:Tbg972.8.7430"/>
<dbReference type="Gene3D" id="3.40.190.80">
    <property type="match status" value="1"/>
</dbReference>
<feature type="binding site" evidence="3">
    <location>
        <position position="332"/>
    </location>
    <ligand>
        <name>Mg(2+)</name>
        <dbReference type="ChEBI" id="CHEBI:18420"/>
        <label>1</label>
        <note>catalytic</note>
    </ligand>
</feature>
<comment type="cofactor">
    <cofactor evidence="3">
        <name>Mg(2+)</name>
        <dbReference type="ChEBI" id="CHEBI:18420"/>
    </cofactor>
</comment>
<evidence type="ECO:0000313" key="4">
    <source>
        <dbReference type="EMBL" id="CBH13800.1"/>
    </source>
</evidence>
<feature type="binding site" evidence="3">
    <location>
        <position position="172"/>
    </location>
    <ligand>
        <name>Mg(2+)</name>
        <dbReference type="ChEBI" id="CHEBI:18420"/>
        <label>1</label>
        <note>catalytic</note>
    </ligand>
</feature>
<feature type="binding site" evidence="3">
    <location>
        <position position="174"/>
    </location>
    <ligand>
        <name>Mg(2+)</name>
        <dbReference type="ChEBI" id="CHEBI:18420"/>
        <label>1</label>
        <note>catalytic</note>
    </ligand>
</feature>
<evidence type="ECO:0000313" key="5">
    <source>
        <dbReference type="Proteomes" id="UP000002316"/>
    </source>
</evidence>
<evidence type="ECO:0000256" key="3">
    <source>
        <dbReference type="PIRSR" id="PIRSR600760-2"/>
    </source>
</evidence>
<keyword evidence="3" id="KW-0479">Metal-binding</keyword>
<dbReference type="Proteomes" id="UP000002316">
    <property type="component" value="Chromosome 8"/>
</dbReference>
<dbReference type="RefSeq" id="XP_011776076.1">
    <property type="nucleotide sequence ID" value="XM_011777774.1"/>
</dbReference>
<comment type="similarity">
    <text evidence="1">Belongs to the inositol monophosphatase superfamily.</text>
</comment>
<keyword evidence="3" id="KW-0460">Magnesium</keyword>
<dbReference type="KEGG" id="tbg:TbgDal_VIII7430"/>
<dbReference type="AlphaFoldDB" id="C9ZWL1"/>
<dbReference type="InterPro" id="IPR000760">
    <property type="entry name" value="Inositol_monophosphatase-like"/>
</dbReference>
<dbReference type="Gene3D" id="3.30.540.10">
    <property type="entry name" value="Fructose-1,6-Bisphosphatase, subunit A, domain 1"/>
    <property type="match status" value="1"/>
</dbReference>